<evidence type="ECO:0000313" key="4">
    <source>
        <dbReference type="Proteomes" id="UP000008810"/>
    </source>
</evidence>
<dbReference type="GO" id="GO:0043531">
    <property type="term" value="F:ADP binding"/>
    <property type="evidence" value="ECO:0007669"/>
    <property type="project" value="InterPro"/>
</dbReference>
<dbReference type="PANTHER" id="PTHR19338:SF0">
    <property type="entry name" value="MITOCHONDRIAL IMPORT INNER MEMBRANE TRANSLOCASE SUBUNIT TIM13"/>
    <property type="match status" value="1"/>
</dbReference>
<dbReference type="EMBL" id="CM000883">
    <property type="protein sequence ID" value="PNT63317.1"/>
    <property type="molecule type" value="Genomic_DNA"/>
</dbReference>
<keyword evidence="4" id="KW-1185">Reference proteome</keyword>
<dbReference type="Pfam" id="PF00931">
    <property type="entry name" value="NB-ARC"/>
    <property type="match status" value="1"/>
</dbReference>
<dbReference type="InterPro" id="IPR027417">
    <property type="entry name" value="P-loop_NTPase"/>
</dbReference>
<dbReference type="ExpressionAtlas" id="A0A2K2CMR2">
    <property type="expression patterns" value="baseline"/>
</dbReference>
<evidence type="ECO:0000313" key="3">
    <source>
        <dbReference type="EnsemblPlants" id="PNT63317"/>
    </source>
</evidence>
<dbReference type="InParanoid" id="A0A2K2CMR2"/>
<evidence type="ECO:0000313" key="2">
    <source>
        <dbReference type="EMBL" id="PNT63317.1"/>
    </source>
</evidence>
<gene>
    <name evidence="2" type="ORF">BRADI_4g14105v3</name>
</gene>
<reference evidence="2 3" key="1">
    <citation type="journal article" date="2010" name="Nature">
        <title>Genome sequencing and analysis of the model grass Brachypodium distachyon.</title>
        <authorList>
            <consortium name="International Brachypodium Initiative"/>
        </authorList>
    </citation>
    <scope>NUCLEOTIDE SEQUENCE [LARGE SCALE GENOMIC DNA]</scope>
    <source>
        <strain evidence="2 3">Bd21</strain>
    </source>
</reference>
<evidence type="ECO:0000259" key="1">
    <source>
        <dbReference type="Pfam" id="PF00931"/>
    </source>
</evidence>
<dbReference type="AlphaFoldDB" id="A0A2K2CMR2"/>
<dbReference type="EnsemblPlants" id="PNT63317">
    <property type="protein sequence ID" value="PNT63317"/>
    <property type="gene ID" value="BRADI_4g14105v3"/>
</dbReference>
<dbReference type="PANTHER" id="PTHR19338">
    <property type="entry name" value="TRANSLOCASE OF INNER MITOCHONDRIAL MEMBRANE 13 HOMOLOG"/>
    <property type="match status" value="1"/>
</dbReference>
<sequence>MLYVYWLAESHLRYKHLLQDDDGDGNSRTSSSYTAERGDTFLVGIQAALRNKQLRWFMVANRKADMKPDMKTDLKVISMVGPAGVGKAALAMEIYRQLQQNEARNYFQCCATVKVSRKPDIKELLKHILLQIDEPAALASEAVAEGSQITTLEDGIPPSRFPVNMKLAHDINQCLQEKRPRRHGEHHAMSFVAIMESRQRWLRRWRRRRTR</sequence>
<feature type="domain" description="NB-ARC" evidence="1">
    <location>
        <begin position="71"/>
        <end position="175"/>
    </location>
</feature>
<proteinExistence type="predicted"/>
<dbReference type="Proteomes" id="UP000008810">
    <property type="component" value="Chromosome 4"/>
</dbReference>
<protein>
    <recommendedName>
        <fullName evidence="1">NB-ARC domain-containing protein</fullName>
    </recommendedName>
</protein>
<name>A0A2K2CMR2_BRADI</name>
<dbReference type="Gramene" id="PNT63317">
    <property type="protein sequence ID" value="PNT63317"/>
    <property type="gene ID" value="BRADI_4g14105v3"/>
</dbReference>
<reference evidence="2" key="2">
    <citation type="submission" date="2017-06" db="EMBL/GenBank/DDBJ databases">
        <title>WGS assembly of Brachypodium distachyon.</title>
        <authorList>
            <consortium name="The International Brachypodium Initiative"/>
            <person name="Lucas S."/>
            <person name="Harmon-Smith M."/>
            <person name="Lail K."/>
            <person name="Tice H."/>
            <person name="Grimwood J."/>
            <person name="Bruce D."/>
            <person name="Barry K."/>
            <person name="Shu S."/>
            <person name="Lindquist E."/>
            <person name="Wang M."/>
            <person name="Pitluck S."/>
            <person name="Vogel J.P."/>
            <person name="Garvin D.F."/>
            <person name="Mockler T.C."/>
            <person name="Schmutz J."/>
            <person name="Rokhsar D."/>
            <person name="Bevan M.W."/>
        </authorList>
    </citation>
    <scope>NUCLEOTIDE SEQUENCE</scope>
    <source>
        <strain evidence="2">Bd21</strain>
    </source>
</reference>
<reference evidence="3" key="3">
    <citation type="submission" date="2018-08" db="UniProtKB">
        <authorList>
            <consortium name="EnsemblPlants"/>
        </authorList>
    </citation>
    <scope>IDENTIFICATION</scope>
    <source>
        <strain evidence="3">cv. Bd21</strain>
    </source>
</reference>
<dbReference type="OrthoDB" id="6160824at2759"/>
<organism evidence="2">
    <name type="scientific">Brachypodium distachyon</name>
    <name type="common">Purple false brome</name>
    <name type="synonym">Trachynia distachya</name>
    <dbReference type="NCBI Taxonomy" id="15368"/>
    <lineage>
        <taxon>Eukaryota</taxon>
        <taxon>Viridiplantae</taxon>
        <taxon>Streptophyta</taxon>
        <taxon>Embryophyta</taxon>
        <taxon>Tracheophyta</taxon>
        <taxon>Spermatophyta</taxon>
        <taxon>Magnoliopsida</taxon>
        <taxon>Liliopsida</taxon>
        <taxon>Poales</taxon>
        <taxon>Poaceae</taxon>
        <taxon>BOP clade</taxon>
        <taxon>Pooideae</taxon>
        <taxon>Stipodae</taxon>
        <taxon>Brachypodieae</taxon>
        <taxon>Brachypodium</taxon>
    </lineage>
</organism>
<accession>A0A2K2CMR2</accession>
<dbReference type="Gene3D" id="3.40.50.300">
    <property type="entry name" value="P-loop containing nucleotide triphosphate hydrolases"/>
    <property type="match status" value="1"/>
</dbReference>
<dbReference type="SUPFAM" id="SSF52540">
    <property type="entry name" value="P-loop containing nucleoside triphosphate hydrolases"/>
    <property type="match status" value="1"/>
</dbReference>
<dbReference type="InterPro" id="IPR002182">
    <property type="entry name" value="NB-ARC"/>
</dbReference>